<keyword evidence="3" id="KW-1185">Reference proteome</keyword>
<accession>A0A1F5L6C0</accession>
<name>A0A1F5L6C0_PENAI</name>
<sequence length="292" mass="33073">MSSEKSLGHLGDLGRLPNELLWQILDQVVMDTPRLTHAGMCGLYSLMKTNQANGKFIQDGYMTDERKQHILVETNSLRCYADLDDATDALGQSEPEYVGGEPGEEPDLFTGIIRDDCLECFGGILGSLPEFPMMCHNEKGWSFFAVAVEARTTKILQQWLGEPWGRVRRQQRRQHQQEEDHRGKGTSPAWRFVTSEFPAHTREFLFSKPHPGSRWTMSNLGFAAVFKDADTFTALFQYLQNTMDPTTFKMTIESKLTDNVKGAILQFMTPALQSMLDQGGIVIELHQSFYHG</sequence>
<dbReference type="OrthoDB" id="432281at2759"/>
<reference evidence="2 3" key="1">
    <citation type="journal article" date="2016" name="Sci. Rep.">
        <title>Penicillium arizonense, a new, genome sequenced fungal species, reveals a high chemical diversity in secreted metabolites.</title>
        <authorList>
            <person name="Grijseels S."/>
            <person name="Nielsen J.C."/>
            <person name="Randelovic M."/>
            <person name="Nielsen J."/>
            <person name="Nielsen K.F."/>
            <person name="Workman M."/>
            <person name="Frisvad J.C."/>
        </authorList>
    </citation>
    <scope>NUCLEOTIDE SEQUENCE [LARGE SCALE GENOMIC DNA]</scope>
    <source>
        <strain evidence="2 3">CBS 141311</strain>
    </source>
</reference>
<evidence type="ECO:0000313" key="2">
    <source>
        <dbReference type="EMBL" id="OGE48742.1"/>
    </source>
</evidence>
<evidence type="ECO:0000313" key="3">
    <source>
        <dbReference type="Proteomes" id="UP000177622"/>
    </source>
</evidence>
<gene>
    <name evidence="2" type="ORF">PENARI_c026G02981</name>
</gene>
<protein>
    <submittedName>
        <fullName evidence="2">Uncharacterized protein</fullName>
    </submittedName>
</protein>
<dbReference type="STRING" id="1835702.A0A1F5L6C0"/>
<dbReference type="Proteomes" id="UP000177622">
    <property type="component" value="Unassembled WGS sequence"/>
</dbReference>
<dbReference type="GeneID" id="34580650"/>
<organism evidence="2 3">
    <name type="scientific">Penicillium arizonense</name>
    <dbReference type="NCBI Taxonomy" id="1835702"/>
    <lineage>
        <taxon>Eukaryota</taxon>
        <taxon>Fungi</taxon>
        <taxon>Dikarya</taxon>
        <taxon>Ascomycota</taxon>
        <taxon>Pezizomycotina</taxon>
        <taxon>Eurotiomycetes</taxon>
        <taxon>Eurotiomycetidae</taxon>
        <taxon>Eurotiales</taxon>
        <taxon>Aspergillaceae</taxon>
        <taxon>Penicillium</taxon>
    </lineage>
</organism>
<feature type="region of interest" description="Disordered" evidence="1">
    <location>
        <begin position="167"/>
        <end position="188"/>
    </location>
</feature>
<dbReference type="AlphaFoldDB" id="A0A1F5L6C0"/>
<comment type="caution">
    <text evidence="2">The sequence shown here is derived from an EMBL/GenBank/DDBJ whole genome shotgun (WGS) entry which is preliminary data.</text>
</comment>
<dbReference type="RefSeq" id="XP_022484197.1">
    <property type="nucleotide sequence ID" value="XM_022635916.1"/>
</dbReference>
<dbReference type="EMBL" id="LXJU01000026">
    <property type="protein sequence ID" value="OGE48742.1"/>
    <property type="molecule type" value="Genomic_DNA"/>
</dbReference>
<proteinExistence type="predicted"/>
<evidence type="ECO:0000256" key="1">
    <source>
        <dbReference type="SAM" id="MobiDB-lite"/>
    </source>
</evidence>